<feature type="transmembrane region" description="Helical" evidence="6">
    <location>
        <begin position="6"/>
        <end position="27"/>
    </location>
</feature>
<dbReference type="PANTHER" id="PTHR36766:SF40">
    <property type="entry name" value="DISEASE RESISTANCE PROTEIN RGA3"/>
    <property type="match status" value="1"/>
</dbReference>
<dbReference type="PANTHER" id="PTHR36766">
    <property type="entry name" value="PLANT BROAD-SPECTRUM MILDEW RESISTANCE PROTEIN RPW8"/>
    <property type="match status" value="1"/>
</dbReference>
<organism evidence="11 12">
    <name type="scientific">Quillaja saponaria</name>
    <name type="common">Soap bark tree</name>
    <dbReference type="NCBI Taxonomy" id="32244"/>
    <lineage>
        <taxon>Eukaryota</taxon>
        <taxon>Viridiplantae</taxon>
        <taxon>Streptophyta</taxon>
        <taxon>Embryophyta</taxon>
        <taxon>Tracheophyta</taxon>
        <taxon>Spermatophyta</taxon>
        <taxon>Magnoliopsida</taxon>
        <taxon>eudicotyledons</taxon>
        <taxon>Gunneridae</taxon>
        <taxon>Pentapetalae</taxon>
        <taxon>rosids</taxon>
        <taxon>fabids</taxon>
        <taxon>Fabales</taxon>
        <taxon>Quillajaceae</taxon>
        <taxon>Quillaja</taxon>
    </lineage>
</organism>
<dbReference type="InterPro" id="IPR027417">
    <property type="entry name" value="P-loop_NTPase"/>
</dbReference>
<dbReference type="InterPro" id="IPR058922">
    <property type="entry name" value="WHD_DRP"/>
</dbReference>
<evidence type="ECO:0000256" key="2">
    <source>
        <dbReference type="ARBA" id="ARBA00022741"/>
    </source>
</evidence>
<dbReference type="GO" id="GO:0051707">
    <property type="term" value="P:response to other organism"/>
    <property type="evidence" value="ECO:0007669"/>
    <property type="project" value="UniProtKB-ARBA"/>
</dbReference>
<evidence type="ECO:0000259" key="9">
    <source>
        <dbReference type="Pfam" id="PF23559"/>
    </source>
</evidence>
<protein>
    <submittedName>
        <fullName evidence="11">Disease resistance protein</fullName>
    </submittedName>
</protein>
<reference evidence="11" key="1">
    <citation type="journal article" date="2023" name="Science">
        <title>Elucidation of the pathway for biosynthesis of saponin adjuvants from the soapbark tree.</title>
        <authorList>
            <person name="Reed J."/>
            <person name="Orme A."/>
            <person name="El-Demerdash A."/>
            <person name="Owen C."/>
            <person name="Martin L.B.B."/>
            <person name="Misra R.C."/>
            <person name="Kikuchi S."/>
            <person name="Rejzek M."/>
            <person name="Martin A.C."/>
            <person name="Harkess A."/>
            <person name="Leebens-Mack J."/>
            <person name="Louveau T."/>
            <person name="Stephenson M.J."/>
            <person name="Osbourn A."/>
        </authorList>
    </citation>
    <scope>NUCLEOTIDE SEQUENCE</scope>
    <source>
        <strain evidence="11">S10</strain>
    </source>
</reference>
<dbReference type="GO" id="GO:0005524">
    <property type="term" value="F:ATP binding"/>
    <property type="evidence" value="ECO:0007669"/>
    <property type="project" value="UniProtKB-KW"/>
</dbReference>
<evidence type="ECO:0000256" key="5">
    <source>
        <dbReference type="SAM" id="Coils"/>
    </source>
</evidence>
<dbReference type="SUPFAM" id="SSF52047">
    <property type="entry name" value="RNI-like"/>
    <property type="match status" value="1"/>
</dbReference>
<dbReference type="Gene3D" id="1.10.8.430">
    <property type="entry name" value="Helical domain of apoptotic protease-activating factors"/>
    <property type="match status" value="1"/>
</dbReference>
<dbReference type="Proteomes" id="UP001163823">
    <property type="component" value="Chromosome 12"/>
</dbReference>
<dbReference type="Pfam" id="PF18052">
    <property type="entry name" value="Rx_N"/>
    <property type="match status" value="1"/>
</dbReference>
<feature type="domain" description="NB-ARC" evidence="7">
    <location>
        <begin position="278"/>
        <end position="366"/>
    </location>
</feature>
<dbReference type="KEGG" id="qsa:O6P43_029779"/>
<keyword evidence="12" id="KW-1185">Reference proteome</keyword>
<dbReference type="Gene3D" id="3.40.50.300">
    <property type="entry name" value="P-loop containing nucleotide triphosphate hydrolases"/>
    <property type="match status" value="2"/>
</dbReference>
<feature type="domain" description="Disease resistance protein winged helix" evidence="9">
    <location>
        <begin position="449"/>
        <end position="516"/>
    </location>
</feature>
<keyword evidence="3" id="KW-0611">Plant defense</keyword>
<dbReference type="PRINTS" id="PR00364">
    <property type="entry name" value="DISEASERSIST"/>
</dbReference>
<dbReference type="EMBL" id="JARAOO010000012">
    <property type="protein sequence ID" value="KAJ7949444.1"/>
    <property type="molecule type" value="Genomic_DNA"/>
</dbReference>
<feature type="coiled-coil region" evidence="5">
    <location>
        <begin position="106"/>
        <end position="140"/>
    </location>
</feature>
<dbReference type="Pfam" id="PF00931">
    <property type="entry name" value="NB-ARC"/>
    <property type="match status" value="2"/>
</dbReference>
<dbReference type="SUPFAM" id="SSF52058">
    <property type="entry name" value="L domain-like"/>
    <property type="match status" value="1"/>
</dbReference>
<dbReference type="InterPro" id="IPR036388">
    <property type="entry name" value="WH-like_DNA-bd_sf"/>
</dbReference>
<keyword evidence="5" id="KW-0175">Coiled coil</keyword>
<sequence length="1139" mass="129743">MKLIYQVASTTFPFLSSSICVFLFLPFPFKKLQIMAGALVGGAFLSAFLQVAFDRLASPKILDYFQEKNLDFGYLKKLNITLTSIYAVLDDAEEKQIGNPLVKRWVNELKDAVFDAEDLLDEIDTEVAQKEQEAELLAASSKVRNLSSTFMASTSVNPLDSDIELRIKQVLDNLEYLEQRKHVLRLEEHGMGVGAGAYRKLFQRLPTTSSVDETNVYGRTDDKEAIINLLFSDGVNGSCLSVIAIVAMGGIGKTTLAQLVYNDERALNITTTDFESLDMLQLKLKDKLAKKKFLLVLDDVWSENRTRWEALQFPFNYGASGSKILVTTRSERVSEVMLSISIHQLKQLGEEDGWKLFEKYAFNNRDSSAYPNLKAIGRKIVDKCKGLPLAIKTLGGLLFTKSSEEEWDMILRSDIWNFSDDESNIIPALRLSYCYLPSHLKQCFSYCSIFPKNFRFQKMRLILLWMGEELLQDSTNKTMEEVGEEYFHDLTTRSFFQLSGGPSICFVMHDLMNDLAKFVSGEFCYRLEGDCVRNIPQKTRHLSFSSSSEDVFAKFEPIYKCSRLRSFMALDLSQVIRPNAFISKMVTHDLLPQLKHMRVLSLYGHSITELPDSIGNLKHIRYLNLSHTRIKRLPDSMCMLYNLQSFRLRYCQHFWGELPSDMHKLVNLRHFDFLGTKIKETPLHMGRLKCLQTLTCFKVGKCNGSDTKQLGELNQLRGSLSILELQNLEWRGENDNSEKDRNLLERLQPHKYLKKLTVRHYGGTRFPDWIGDCYSLPRIVFLELSDCKYCFSLPPLGQLPSLKELWISGFDILEAIGREFYFYGNGSLSNSKTTQPFRSLEILRIEDMMSWKEWCCCFEGDNEASGGIFPCLQDLHIYNCPRLKEQLPQQLPSLRNLALRECQKLVSSLPRAPTLMALVLEKCEEMSFGDVPTFPGLITVIVGGSHVAESLLKEEEVLLTNITCLEQLCIQDSDFPNLQWPKFGQNHYSFCNSLQTLCINGCNSLFSLSLDLFPKLKKLDLWNCRNLQSLSVSSVSSVSVSKGQHYLTTSLIWLKIMRCPKFVSLSQLELGAAGGSSSLSLNLNAPALESIILYDLENTKSLPDLLPSLQYLWLYNCPQLESFPKGSFPSNLTTLQNRC</sequence>
<comment type="caution">
    <text evidence="11">The sequence shown here is derived from an EMBL/GenBank/DDBJ whole genome shotgun (WGS) entry which is preliminary data.</text>
</comment>
<dbReference type="GO" id="GO:0043531">
    <property type="term" value="F:ADP binding"/>
    <property type="evidence" value="ECO:0007669"/>
    <property type="project" value="InterPro"/>
</dbReference>
<evidence type="ECO:0000313" key="12">
    <source>
        <dbReference type="Proteomes" id="UP001163823"/>
    </source>
</evidence>
<evidence type="ECO:0000259" key="10">
    <source>
        <dbReference type="Pfam" id="PF23598"/>
    </source>
</evidence>
<feature type="transmembrane region" description="Helical" evidence="6">
    <location>
        <begin position="34"/>
        <end position="53"/>
    </location>
</feature>
<dbReference type="Gene3D" id="1.20.5.4130">
    <property type="match status" value="1"/>
</dbReference>
<evidence type="ECO:0000256" key="3">
    <source>
        <dbReference type="ARBA" id="ARBA00022821"/>
    </source>
</evidence>
<dbReference type="GO" id="GO:0006952">
    <property type="term" value="P:defense response"/>
    <property type="evidence" value="ECO:0007669"/>
    <property type="project" value="UniProtKB-KW"/>
</dbReference>
<evidence type="ECO:0000313" key="11">
    <source>
        <dbReference type="EMBL" id="KAJ7949444.1"/>
    </source>
</evidence>
<evidence type="ECO:0000256" key="6">
    <source>
        <dbReference type="SAM" id="Phobius"/>
    </source>
</evidence>
<dbReference type="AlphaFoldDB" id="A0AAD7L0P2"/>
<feature type="domain" description="Disease resistance N-terminal" evidence="8">
    <location>
        <begin position="44"/>
        <end position="135"/>
    </location>
</feature>
<evidence type="ECO:0000259" key="7">
    <source>
        <dbReference type="Pfam" id="PF00931"/>
    </source>
</evidence>
<dbReference type="Gene3D" id="3.80.10.10">
    <property type="entry name" value="Ribonuclease Inhibitor"/>
    <property type="match status" value="2"/>
</dbReference>
<evidence type="ECO:0000256" key="1">
    <source>
        <dbReference type="ARBA" id="ARBA00022737"/>
    </source>
</evidence>
<dbReference type="InterPro" id="IPR055414">
    <property type="entry name" value="LRR_R13L4/SHOC2-like"/>
</dbReference>
<dbReference type="InterPro" id="IPR002182">
    <property type="entry name" value="NB-ARC"/>
</dbReference>
<dbReference type="InterPro" id="IPR032675">
    <property type="entry name" value="LRR_dom_sf"/>
</dbReference>
<feature type="domain" description="NB-ARC" evidence="7">
    <location>
        <begin position="220"/>
        <end position="266"/>
    </location>
</feature>
<feature type="domain" description="Disease resistance R13L4/SHOC-2-like LRR" evidence="10">
    <location>
        <begin position="583"/>
        <end position="878"/>
    </location>
</feature>
<dbReference type="Pfam" id="PF23559">
    <property type="entry name" value="WHD_DRP"/>
    <property type="match status" value="1"/>
</dbReference>
<keyword evidence="6" id="KW-0812">Transmembrane</keyword>
<dbReference type="Gene3D" id="1.10.10.10">
    <property type="entry name" value="Winged helix-like DNA-binding domain superfamily/Winged helix DNA-binding domain"/>
    <property type="match status" value="1"/>
</dbReference>
<dbReference type="FunFam" id="1.10.10.10:FF:000322">
    <property type="entry name" value="Probable disease resistance protein At1g63360"/>
    <property type="match status" value="1"/>
</dbReference>
<evidence type="ECO:0000256" key="4">
    <source>
        <dbReference type="ARBA" id="ARBA00022840"/>
    </source>
</evidence>
<name>A0AAD7L0P2_QUISA</name>
<keyword evidence="2" id="KW-0547">Nucleotide-binding</keyword>
<accession>A0AAD7L0P2</accession>
<dbReference type="Pfam" id="PF23598">
    <property type="entry name" value="LRR_14"/>
    <property type="match status" value="1"/>
</dbReference>
<keyword evidence="4" id="KW-0067">ATP-binding</keyword>
<keyword evidence="6" id="KW-0472">Membrane</keyword>
<proteinExistence type="predicted"/>
<gene>
    <name evidence="11" type="ORF">O6P43_029779</name>
</gene>
<keyword evidence="1" id="KW-0677">Repeat</keyword>
<dbReference type="InterPro" id="IPR042197">
    <property type="entry name" value="Apaf_helical"/>
</dbReference>
<evidence type="ECO:0000259" key="8">
    <source>
        <dbReference type="Pfam" id="PF18052"/>
    </source>
</evidence>
<dbReference type="SUPFAM" id="SSF52540">
    <property type="entry name" value="P-loop containing nucleoside triphosphate hydrolases"/>
    <property type="match status" value="1"/>
</dbReference>
<dbReference type="InterPro" id="IPR041118">
    <property type="entry name" value="Rx_N"/>
</dbReference>
<keyword evidence="6" id="KW-1133">Transmembrane helix</keyword>